<evidence type="ECO:0000259" key="9">
    <source>
        <dbReference type="PROSITE" id="PS00631"/>
    </source>
</evidence>
<keyword evidence="8" id="KW-0479">Metal-binding</keyword>
<dbReference type="EC" id="3.4.11.10" evidence="8"/>
<keyword evidence="6 8" id="KW-0378">Hydrolase</keyword>
<evidence type="ECO:0000256" key="8">
    <source>
        <dbReference type="HAMAP-Rule" id="MF_00181"/>
    </source>
</evidence>
<sequence>MTRVQLTDDAPLTTTVDALVVGAYQGADAPIAVDPDHAAVVAAAATVGATGKPGTITALPGTGLAAATRILVAGLGAAPGQDVGTLEAADRPDDTAPAGAPADDGAVLRAGLAERVRRAAGAASRAAVGSATVLSTLGAVDLTAAAEGHLLGGYVFTTYKQPAKPPVETVLLAGAGTDAGADATVGRAAITAQAVLMARDLVNTAPNDLYPAVFAERASAAAGTVRGLTVEVLDEHQLRDRGYGGISAVGSGSSRPPRLVRISWSPKDATRTVALVGKGITFDSGGLSIKPAAGMDAMTSDMSGAAAVVATVIAAAQLELPLGVVAYAALAENLPSGTAYRPGDVIRHYGGTTSHVLNTDAEGRLVLADALARAAEDAPDVVLETSTLTGAQIVALGKRTMGVMGSAALRDRVAELARGAGEAAWAMPLPEELREGLDSSLADLANVSNDRAGGMLVAGHYLREFMPPGAQWVHLDVAGPAFHDGGPHGYVIKGATGVPVRTLLAVLRDEAGSA</sequence>
<keyword evidence="4 8" id="KW-0031">Aminopeptidase</keyword>
<dbReference type="InterPro" id="IPR000819">
    <property type="entry name" value="Peptidase_M17_C"/>
</dbReference>
<dbReference type="Pfam" id="PF02789">
    <property type="entry name" value="Peptidase_M17_N"/>
    <property type="match status" value="1"/>
</dbReference>
<dbReference type="Gene3D" id="3.40.630.10">
    <property type="entry name" value="Zn peptidases"/>
    <property type="match status" value="1"/>
</dbReference>
<evidence type="ECO:0000256" key="7">
    <source>
        <dbReference type="ARBA" id="ARBA00049972"/>
    </source>
</evidence>
<keyword evidence="8" id="KW-0464">Manganese</keyword>
<feature type="domain" description="Cytosol aminopeptidase" evidence="9">
    <location>
        <begin position="358"/>
        <end position="365"/>
    </location>
</feature>
<organism evidence="10 11">
    <name type="scientific">Nakamurella leprariae</name>
    <dbReference type="NCBI Taxonomy" id="2803911"/>
    <lineage>
        <taxon>Bacteria</taxon>
        <taxon>Bacillati</taxon>
        <taxon>Actinomycetota</taxon>
        <taxon>Actinomycetes</taxon>
        <taxon>Nakamurellales</taxon>
        <taxon>Nakamurellaceae</taxon>
        <taxon>Nakamurella</taxon>
    </lineage>
</organism>
<keyword evidence="8" id="KW-0963">Cytoplasm</keyword>
<feature type="binding site" evidence="8">
    <location>
        <position position="283"/>
    </location>
    <ligand>
        <name>Mn(2+)</name>
        <dbReference type="ChEBI" id="CHEBI:29035"/>
        <label>2</label>
    </ligand>
</feature>
<dbReference type="AlphaFoldDB" id="A0A938YAP7"/>
<comment type="subcellular location">
    <subcellularLocation>
        <location evidence="8">Cytoplasm</location>
    </subcellularLocation>
</comment>
<dbReference type="InterPro" id="IPR043472">
    <property type="entry name" value="Macro_dom-like"/>
</dbReference>
<dbReference type="RefSeq" id="WP_205260097.1">
    <property type="nucleotide sequence ID" value="NZ_JAERWK010000009.1"/>
</dbReference>
<dbReference type="PRINTS" id="PR00481">
    <property type="entry name" value="LAMNOPPTDASE"/>
</dbReference>
<dbReference type="EMBL" id="JAERWK010000009">
    <property type="protein sequence ID" value="MBM9467132.1"/>
    <property type="molecule type" value="Genomic_DNA"/>
</dbReference>
<feature type="binding site" evidence="8">
    <location>
        <position position="278"/>
    </location>
    <ligand>
        <name>Mn(2+)</name>
        <dbReference type="ChEBI" id="CHEBI:29035"/>
        <label>2</label>
    </ligand>
</feature>
<dbReference type="InterPro" id="IPR008283">
    <property type="entry name" value="Peptidase_M17_N"/>
</dbReference>
<dbReference type="GO" id="GO:0005737">
    <property type="term" value="C:cytoplasm"/>
    <property type="evidence" value="ECO:0007669"/>
    <property type="project" value="UniProtKB-SubCell"/>
</dbReference>
<dbReference type="GO" id="GO:0070006">
    <property type="term" value="F:metalloaminopeptidase activity"/>
    <property type="evidence" value="ECO:0007669"/>
    <property type="project" value="InterPro"/>
</dbReference>
<keyword evidence="11" id="KW-1185">Reference proteome</keyword>
<dbReference type="Pfam" id="PF00883">
    <property type="entry name" value="Peptidase_M17"/>
    <property type="match status" value="1"/>
</dbReference>
<dbReference type="GO" id="GO:0030145">
    <property type="term" value="F:manganese ion binding"/>
    <property type="evidence" value="ECO:0007669"/>
    <property type="project" value="UniProtKB-UniRule"/>
</dbReference>
<evidence type="ECO:0000313" key="10">
    <source>
        <dbReference type="EMBL" id="MBM9467132.1"/>
    </source>
</evidence>
<feature type="binding site" evidence="8">
    <location>
        <position position="360"/>
    </location>
    <ligand>
        <name>Mn(2+)</name>
        <dbReference type="ChEBI" id="CHEBI:29035"/>
        <label>1</label>
    </ligand>
</feature>
<evidence type="ECO:0000256" key="1">
    <source>
        <dbReference type="ARBA" id="ARBA00000135"/>
    </source>
</evidence>
<dbReference type="Proteomes" id="UP000663792">
    <property type="component" value="Unassembled WGS sequence"/>
</dbReference>
<feature type="binding site" evidence="8">
    <location>
        <position position="283"/>
    </location>
    <ligand>
        <name>Mn(2+)</name>
        <dbReference type="ChEBI" id="CHEBI:29035"/>
        <label>1</label>
    </ligand>
</feature>
<feature type="active site" evidence="8">
    <location>
        <position position="364"/>
    </location>
</feature>
<accession>A0A938YAP7</accession>
<evidence type="ECO:0000256" key="6">
    <source>
        <dbReference type="ARBA" id="ARBA00022801"/>
    </source>
</evidence>
<name>A0A938YAP7_9ACTN</name>
<dbReference type="SUPFAM" id="SSF52949">
    <property type="entry name" value="Macro domain-like"/>
    <property type="match status" value="1"/>
</dbReference>
<dbReference type="PANTHER" id="PTHR11963:SF23">
    <property type="entry name" value="CYTOSOL AMINOPEPTIDASE"/>
    <property type="match status" value="1"/>
</dbReference>
<comment type="caution">
    <text evidence="10">The sequence shown here is derived from an EMBL/GenBank/DDBJ whole genome shotgun (WGS) entry which is preliminary data.</text>
</comment>
<comment type="similarity">
    <text evidence="3 8">Belongs to the peptidase M17 family.</text>
</comment>
<feature type="binding site" evidence="8">
    <location>
        <position position="301"/>
    </location>
    <ligand>
        <name>Mn(2+)</name>
        <dbReference type="ChEBI" id="CHEBI:29035"/>
        <label>2</label>
    </ligand>
</feature>
<dbReference type="PANTHER" id="PTHR11963">
    <property type="entry name" value="LEUCINE AMINOPEPTIDASE-RELATED"/>
    <property type="match status" value="1"/>
</dbReference>
<dbReference type="EC" id="3.4.11.1" evidence="8"/>
<dbReference type="SUPFAM" id="SSF53187">
    <property type="entry name" value="Zn-dependent exopeptidases"/>
    <property type="match status" value="1"/>
</dbReference>
<dbReference type="Gene3D" id="3.40.220.10">
    <property type="entry name" value="Leucine Aminopeptidase, subunit E, domain 1"/>
    <property type="match status" value="1"/>
</dbReference>
<feature type="binding site" evidence="8">
    <location>
        <position position="362"/>
    </location>
    <ligand>
        <name>Mn(2+)</name>
        <dbReference type="ChEBI" id="CHEBI:29035"/>
        <label>1</label>
    </ligand>
</feature>
<comment type="catalytic activity">
    <reaction evidence="1 8">
        <text>Release of an N-terminal amino acid, Xaa-|-Yaa-, in which Xaa is preferably Leu, but may be other amino acids including Pro although not Arg or Lys, and Yaa may be Pro. Amino acid amides and methyl esters are also readily hydrolyzed, but rates on arylamides are exceedingly low.</text>
        <dbReference type="EC" id="3.4.11.1"/>
    </reaction>
</comment>
<dbReference type="GO" id="GO:0006508">
    <property type="term" value="P:proteolysis"/>
    <property type="evidence" value="ECO:0007669"/>
    <property type="project" value="UniProtKB-KW"/>
</dbReference>
<comment type="cofactor">
    <cofactor evidence="8">
        <name>Mn(2+)</name>
        <dbReference type="ChEBI" id="CHEBI:29035"/>
    </cofactor>
    <text evidence="8">Binds 2 manganese ions per subunit.</text>
</comment>
<reference evidence="10" key="1">
    <citation type="submission" date="2021-01" db="EMBL/GenBank/DDBJ databases">
        <title>YIM 132084 draft genome.</title>
        <authorList>
            <person name="An D."/>
        </authorList>
    </citation>
    <scope>NUCLEOTIDE SEQUENCE</scope>
    <source>
        <strain evidence="10">YIM 132084</strain>
    </source>
</reference>
<dbReference type="NCBIfam" id="NF002073">
    <property type="entry name" value="PRK00913.1-2"/>
    <property type="match status" value="1"/>
</dbReference>
<comment type="function">
    <text evidence="7 8">Presumably involved in the processing and regular turnover of intracellular proteins. Catalyzes the removal of unsubstituted N-terminal amino acids from various peptides.</text>
</comment>
<comment type="catalytic activity">
    <reaction evidence="2 8">
        <text>Release of an N-terminal amino acid, preferentially leucine, but not glutamic or aspartic acids.</text>
        <dbReference type="EC" id="3.4.11.10"/>
    </reaction>
</comment>
<feature type="active site" evidence="8">
    <location>
        <position position="290"/>
    </location>
</feature>
<dbReference type="HAMAP" id="MF_00181">
    <property type="entry name" value="Cytosol_peptidase_M17"/>
    <property type="match status" value="1"/>
</dbReference>
<keyword evidence="5 8" id="KW-0645">Protease</keyword>
<evidence type="ECO:0000313" key="11">
    <source>
        <dbReference type="Proteomes" id="UP000663792"/>
    </source>
</evidence>
<evidence type="ECO:0000256" key="2">
    <source>
        <dbReference type="ARBA" id="ARBA00000967"/>
    </source>
</evidence>
<evidence type="ECO:0000256" key="4">
    <source>
        <dbReference type="ARBA" id="ARBA00022438"/>
    </source>
</evidence>
<gene>
    <name evidence="8" type="primary">pepA</name>
    <name evidence="10" type="ORF">JL106_07525</name>
</gene>
<protein>
    <recommendedName>
        <fullName evidence="8">Probable cytosol aminopeptidase</fullName>
        <ecNumber evidence="8">3.4.11.1</ecNumber>
    </recommendedName>
    <alternativeName>
        <fullName evidence="8">Leucine aminopeptidase</fullName>
        <shortName evidence="8">LAP</shortName>
        <ecNumber evidence="8">3.4.11.10</ecNumber>
    </alternativeName>
    <alternativeName>
        <fullName evidence="8">Leucyl aminopeptidase</fullName>
    </alternativeName>
</protein>
<evidence type="ECO:0000256" key="3">
    <source>
        <dbReference type="ARBA" id="ARBA00009528"/>
    </source>
</evidence>
<dbReference type="InterPro" id="IPR023042">
    <property type="entry name" value="Peptidase_M17_leu_NH2_pept"/>
</dbReference>
<dbReference type="PROSITE" id="PS00631">
    <property type="entry name" value="CYTOSOL_AP"/>
    <property type="match status" value="1"/>
</dbReference>
<feature type="binding site" evidence="8">
    <location>
        <position position="362"/>
    </location>
    <ligand>
        <name>Mn(2+)</name>
        <dbReference type="ChEBI" id="CHEBI:29035"/>
        <label>2</label>
    </ligand>
</feature>
<proteinExistence type="inferred from homology"/>
<evidence type="ECO:0000256" key="5">
    <source>
        <dbReference type="ARBA" id="ARBA00022670"/>
    </source>
</evidence>
<dbReference type="CDD" id="cd00433">
    <property type="entry name" value="Peptidase_M17"/>
    <property type="match status" value="1"/>
</dbReference>
<dbReference type="InterPro" id="IPR011356">
    <property type="entry name" value="Leucine_aapep/pepB"/>
</dbReference>